<reference evidence="3 4" key="1">
    <citation type="submission" date="2019-02" db="EMBL/GenBank/DDBJ databases">
        <title>Draft genome sequences of novel Actinobacteria.</title>
        <authorList>
            <person name="Sahin N."/>
            <person name="Ay H."/>
            <person name="Saygin H."/>
        </authorList>
    </citation>
    <scope>NUCLEOTIDE SEQUENCE [LARGE SCALE GENOMIC DNA]</scope>
    <source>
        <strain evidence="3 4">KC201</strain>
    </source>
</reference>
<dbReference type="EMBL" id="SMJZ01000154">
    <property type="protein sequence ID" value="TDC01616.1"/>
    <property type="molecule type" value="Genomic_DNA"/>
</dbReference>
<evidence type="ECO:0000313" key="4">
    <source>
        <dbReference type="Proteomes" id="UP000295157"/>
    </source>
</evidence>
<evidence type="ECO:0000256" key="1">
    <source>
        <dbReference type="SAM" id="SignalP"/>
    </source>
</evidence>
<protein>
    <submittedName>
        <fullName evidence="3">DsbA family oxidoreductase</fullName>
    </submittedName>
</protein>
<comment type="caution">
    <text evidence="3">The sequence shown here is derived from an EMBL/GenBank/DDBJ whole genome shotgun (WGS) entry which is preliminary data.</text>
</comment>
<dbReference type="InterPro" id="IPR001853">
    <property type="entry name" value="DSBA-like_thioredoxin_dom"/>
</dbReference>
<accession>A0A4V2XJB5</accession>
<keyword evidence="1" id="KW-0732">Signal</keyword>
<dbReference type="Proteomes" id="UP000295157">
    <property type="component" value="Unassembled WGS sequence"/>
</dbReference>
<dbReference type="Pfam" id="PF01323">
    <property type="entry name" value="DSBA"/>
    <property type="match status" value="1"/>
</dbReference>
<evidence type="ECO:0000313" key="3">
    <source>
        <dbReference type="EMBL" id="TDC01616.1"/>
    </source>
</evidence>
<organism evidence="3 4">
    <name type="scientific">Nonomuraea longispora</name>
    <dbReference type="NCBI Taxonomy" id="1848320"/>
    <lineage>
        <taxon>Bacteria</taxon>
        <taxon>Bacillati</taxon>
        <taxon>Actinomycetota</taxon>
        <taxon>Actinomycetes</taxon>
        <taxon>Streptosporangiales</taxon>
        <taxon>Streptosporangiaceae</taxon>
        <taxon>Nonomuraea</taxon>
    </lineage>
</organism>
<feature type="chain" id="PRO_5020534125" evidence="1">
    <location>
        <begin position="28"/>
        <end position="251"/>
    </location>
</feature>
<gene>
    <name evidence="3" type="ORF">E1267_31455</name>
</gene>
<dbReference type="OrthoDB" id="9799122at2"/>
<dbReference type="InterPro" id="IPR036249">
    <property type="entry name" value="Thioredoxin-like_sf"/>
</dbReference>
<keyword evidence="4" id="KW-1185">Reference proteome</keyword>
<dbReference type="SUPFAM" id="SSF52833">
    <property type="entry name" value="Thioredoxin-like"/>
    <property type="match status" value="1"/>
</dbReference>
<feature type="domain" description="DSBA-like thioredoxin" evidence="2">
    <location>
        <begin position="54"/>
        <end position="244"/>
    </location>
</feature>
<evidence type="ECO:0000259" key="2">
    <source>
        <dbReference type="Pfam" id="PF01323"/>
    </source>
</evidence>
<dbReference type="Gene3D" id="3.40.30.10">
    <property type="entry name" value="Glutaredoxin"/>
    <property type="match status" value="1"/>
</dbReference>
<sequence>MAFSALRPISMPGILLLGHLSAGVTGAAEPSQSTEAPVVGPLLALLPMGPKINVQMVFDIPCVWSYFTYARLQRALARFRASGGQAELTFRPYQLVPDATIEGRLKVDVLRHAFGDDAEHSIARIAALASDEGLTFHPERAVHSNTFQAHRLIAVASAQGCGEDMTERLFRAHHTDQLNLADLDTLKTLAAEIGVGWSDEGIARTREELALTQRLGVHGIPILQFEGQPALTGTPSEDSLLTALRSAVGRR</sequence>
<dbReference type="GO" id="GO:0016491">
    <property type="term" value="F:oxidoreductase activity"/>
    <property type="evidence" value="ECO:0007669"/>
    <property type="project" value="InterPro"/>
</dbReference>
<dbReference type="PANTHER" id="PTHR13887:SF41">
    <property type="entry name" value="THIOREDOXIN SUPERFAMILY PROTEIN"/>
    <property type="match status" value="1"/>
</dbReference>
<proteinExistence type="predicted"/>
<dbReference type="AlphaFoldDB" id="A0A4V2XJB5"/>
<dbReference type="CDD" id="cd03024">
    <property type="entry name" value="DsbA_FrnE"/>
    <property type="match status" value="1"/>
</dbReference>
<name>A0A4V2XJB5_9ACTN</name>
<feature type="signal peptide" evidence="1">
    <location>
        <begin position="1"/>
        <end position="27"/>
    </location>
</feature>
<dbReference type="PANTHER" id="PTHR13887">
    <property type="entry name" value="GLUTATHIONE S-TRANSFERASE KAPPA"/>
    <property type="match status" value="1"/>
</dbReference>